<comment type="caution">
    <text evidence="1">The sequence shown here is derived from an EMBL/GenBank/DDBJ whole genome shotgun (WGS) entry which is preliminary data.</text>
</comment>
<sequence>MMWAKDDSPDGLSPTRIEATVPLRETPLWAVLERRLFSVLDTAWREFEATYCGPDGRLVYQGRMHHRDGVDDFYEPFFNWPVLYRLGGADDLLASAKQHWAGVTAQLTEFGFVREEYEVGYDWFHQGESLNFFYALCAADPDDPAFRERALRFARLYADPAHGNYDPAARIITAPHTGSGGPRPGLGTEWIDYSATQAVMKPYGLPLDDLPGITAWDDLLPAENARRMGDAMQARLGRGDTAVNLAATSLVTNAWLYDHDPQFADWVVDYVGAWRERAAANGGLLPDNVGPSGTVGELHHGHWYGGHYGWAWPHGLHSVQAAAMIAAVNETLVTGTTTGLDLARVPLDTVIAHSVVRTDAATTGSMGWGWAQKMNIAPDVPVQLVPYRHGAGGWFDLHPVPLIYPVWLWWLTSAAGDRERLEALEQDAGFDWRQTKWFQDKEEQGHEAPWVSFLLGRNPGYPEDALTLALAQVAKRLALMRATPYGPPDDDIHWWQRLNPVVTEVLTHLLTGAPPALYNGGLALARVTYGDALRHRPGLPDNVAALVREADADGLRLDLVNLDPDTRREVVVQAGAFGEDRIDHVVYDQAGADYPGDSHDYLIPDPGAEPASTPVGSHRLVVSLPPLHRISLRLEVTRRAQTPAHRSFTHTAPRSDT</sequence>
<gene>
    <name evidence="1" type="ORF">ACEZDG_33080</name>
</gene>
<dbReference type="InterPro" id="IPR058347">
    <property type="entry name" value="DUF8034"/>
</dbReference>
<evidence type="ECO:0000313" key="1">
    <source>
        <dbReference type="EMBL" id="MFC1414107.1"/>
    </source>
</evidence>
<keyword evidence="2" id="KW-1185">Reference proteome</keyword>
<accession>A0ABV6VK48</accession>
<proteinExistence type="predicted"/>
<dbReference type="EMBL" id="JBHEZX010000021">
    <property type="protein sequence ID" value="MFC1414107.1"/>
    <property type="molecule type" value="Genomic_DNA"/>
</dbReference>
<reference evidence="1 2" key="1">
    <citation type="submission" date="2024-09" db="EMBL/GenBank/DDBJ databases">
        <authorList>
            <person name="Lee S.D."/>
        </authorList>
    </citation>
    <scope>NUCLEOTIDE SEQUENCE [LARGE SCALE GENOMIC DNA]</scope>
    <source>
        <strain evidence="1 2">N1-1</strain>
    </source>
</reference>
<organism evidence="1 2">
    <name type="scientific">Streptacidiphilus alkalitolerans</name>
    <dbReference type="NCBI Taxonomy" id="3342712"/>
    <lineage>
        <taxon>Bacteria</taxon>
        <taxon>Bacillati</taxon>
        <taxon>Actinomycetota</taxon>
        <taxon>Actinomycetes</taxon>
        <taxon>Kitasatosporales</taxon>
        <taxon>Streptomycetaceae</taxon>
        <taxon>Streptacidiphilus</taxon>
    </lineage>
</organism>
<protein>
    <submittedName>
        <fullName evidence="1">Uncharacterized protein</fullName>
    </submittedName>
</protein>
<name>A0ABV6VK48_9ACTN</name>
<dbReference type="Proteomes" id="UP001592582">
    <property type="component" value="Unassembled WGS sequence"/>
</dbReference>
<evidence type="ECO:0000313" key="2">
    <source>
        <dbReference type="Proteomes" id="UP001592582"/>
    </source>
</evidence>
<dbReference type="Pfam" id="PF26099">
    <property type="entry name" value="DUF8034"/>
    <property type="match status" value="1"/>
</dbReference>